<dbReference type="GO" id="GO:0016491">
    <property type="term" value="F:oxidoreductase activity"/>
    <property type="evidence" value="ECO:0007669"/>
    <property type="project" value="UniProtKB-KW"/>
</dbReference>
<dbReference type="GeneID" id="77170829"/>
<sequence length="296" mass="33531">MTADPAPARDHPADTEIATDDIAADGIAPLGPDSVAWKVFGDLTFILGAPRRLLIDVAHPVVATGVREFSVFETDPYGRAERTLDMIMGVVYGREDALDMARRLRERHRDIKGQNPDGSRWSSLNPEAFHWVHASLVHGIYTQQKELGRGWKPGEVEQFYLEMRQVGRMYGVREQDMPENWEAFCTWFDEMTRTRLERSDMTDRVFGVVTSPKPPPHIPVLRHALVWNTTVRPVAGLVLATVTAGLLTPELRQLLGIDWGTGRRVLFRLISLQSRLIIPRLPRAIRMVPHARAAYR</sequence>
<evidence type="ECO:0000259" key="1">
    <source>
        <dbReference type="Pfam" id="PF09995"/>
    </source>
</evidence>
<dbReference type="EMBL" id="JAWLKH010000014">
    <property type="protein sequence ID" value="MDV6312964.1"/>
    <property type="molecule type" value="Genomic_DNA"/>
</dbReference>
<dbReference type="InterPro" id="IPR018713">
    <property type="entry name" value="MPAB/Lcp_cat_dom"/>
</dbReference>
<gene>
    <name evidence="2" type="ORF">R3P94_07375</name>
    <name evidence="3" type="ORF">R3Q15_13865</name>
</gene>
<keyword evidence="3" id="KW-0560">Oxidoreductase</keyword>
<dbReference type="EMBL" id="JAWLKI010000006">
    <property type="protein sequence ID" value="MDV6307154.1"/>
    <property type="molecule type" value="Genomic_DNA"/>
</dbReference>
<dbReference type="Proteomes" id="UP001185922">
    <property type="component" value="Unassembled WGS sequence"/>
</dbReference>
<keyword evidence="4" id="KW-1185">Reference proteome</keyword>
<comment type="caution">
    <text evidence="3">The sequence shown here is derived from an EMBL/GenBank/DDBJ whole genome shotgun (WGS) entry which is preliminary data.</text>
</comment>
<dbReference type="PANTHER" id="PTHR36151:SF3">
    <property type="entry name" value="ER-BOUND OXYGENASE MPAB_MPAB'_RUBBER OXYGENASE CATALYTIC DOMAIN-CONTAINING PROTEIN"/>
    <property type="match status" value="1"/>
</dbReference>
<dbReference type="EC" id="1.-.-.-" evidence="3"/>
<feature type="domain" description="ER-bound oxygenase mpaB/mpaB'/Rubber oxygenase catalytic" evidence="1">
    <location>
        <begin position="37"/>
        <end position="269"/>
    </location>
</feature>
<dbReference type="RefSeq" id="WP_024499146.1">
    <property type="nucleotide sequence ID" value="NZ_CP091855.1"/>
</dbReference>
<proteinExistence type="predicted"/>
<protein>
    <submittedName>
        <fullName evidence="3">Oxygenase MpaB family protein</fullName>
        <ecNumber evidence="3">1.-.-.-</ecNumber>
    </submittedName>
</protein>
<dbReference type="Pfam" id="PF09995">
    <property type="entry name" value="MPAB_Lcp_cat"/>
    <property type="match status" value="1"/>
</dbReference>
<name>A0AAE4U129_9ACTN</name>
<dbReference type="Proteomes" id="UP001185779">
    <property type="component" value="Unassembled WGS sequence"/>
</dbReference>
<evidence type="ECO:0000313" key="4">
    <source>
        <dbReference type="Proteomes" id="UP001185779"/>
    </source>
</evidence>
<evidence type="ECO:0000313" key="2">
    <source>
        <dbReference type="EMBL" id="MDV6307154.1"/>
    </source>
</evidence>
<organism evidence="3 5">
    <name type="scientific">Gordonia amicalis</name>
    <dbReference type="NCBI Taxonomy" id="89053"/>
    <lineage>
        <taxon>Bacteria</taxon>
        <taxon>Bacillati</taxon>
        <taxon>Actinomycetota</taxon>
        <taxon>Actinomycetes</taxon>
        <taxon>Mycobacteriales</taxon>
        <taxon>Gordoniaceae</taxon>
        <taxon>Gordonia</taxon>
    </lineage>
</organism>
<evidence type="ECO:0000313" key="3">
    <source>
        <dbReference type="EMBL" id="MDV6312964.1"/>
    </source>
</evidence>
<reference evidence="3 4" key="1">
    <citation type="submission" date="2023-10" db="EMBL/GenBank/DDBJ databases">
        <title>Development of a sustainable strategy for remediation of hydrocarbon-contaminated territories based on the waste exchange concept.</title>
        <authorList>
            <person name="Krivoruchko A."/>
        </authorList>
    </citation>
    <scope>NUCLEOTIDE SEQUENCE</scope>
    <source>
        <strain evidence="2 4">IEGM 1266</strain>
        <strain evidence="3">IEGM 1279</strain>
    </source>
</reference>
<evidence type="ECO:0000313" key="5">
    <source>
        <dbReference type="Proteomes" id="UP001185922"/>
    </source>
</evidence>
<dbReference type="AlphaFoldDB" id="A0AAE4U129"/>
<dbReference type="PANTHER" id="PTHR36151">
    <property type="entry name" value="BLR2777 PROTEIN"/>
    <property type="match status" value="1"/>
</dbReference>
<accession>A0AAE4U129</accession>